<dbReference type="RefSeq" id="WP_172663734.1">
    <property type="nucleotide sequence ID" value="NZ_JABMKW010000020.1"/>
</dbReference>
<keyword evidence="4" id="KW-1185">Reference proteome</keyword>
<dbReference type="InterPro" id="IPR008964">
    <property type="entry name" value="Invasin/intimin_cell_adhesion"/>
</dbReference>
<organism evidence="3 4">
    <name type="scientific">Pedobacter panaciterrae</name>
    <dbReference type="NCBI Taxonomy" id="363849"/>
    <lineage>
        <taxon>Bacteria</taxon>
        <taxon>Pseudomonadati</taxon>
        <taxon>Bacteroidota</taxon>
        <taxon>Sphingobacteriia</taxon>
        <taxon>Sphingobacteriales</taxon>
        <taxon>Sphingobacteriaceae</taxon>
        <taxon>Pedobacter</taxon>
    </lineage>
</organism>
<dbReference type="SUPFAM" id="SSF49373">
    <property type="entry name" value="Invasin/intimin cell-adhesion fragments"/>
    <property type="match status" value="1"/>
</dbReference>
<dbReference type="Proteomes" id="UP001378956">
    <property type="component" value="Unassembled WGS sequence"/>
</dbReference>
<proteinExistence type="predicted"/>
<evidence type="ECO:0000313" key="4">
    <source>
        <dbReference type="Proteomes" id="UP001378956"/>
    </source>
</evidence>
<gene>
    <name evidence="3" type="ORF">WAE58_02410</name>
</gene>
<dbReference type="Pfam" id="PF19081">
    <property type="entry name" value="Ig_7"/>
    <property type="match status" value="1"/>
</dbReference>
<protein>
    <submittedName>
        <fullName evidence="3">Ig-like domain-containing protein</fullName>
    </submittedName>
</protein>
<evidence type="ECO:0000259" key="1">
    <source>
        <dbReference type="Pfam" id="PF02368"/>
    </source>
</evidence>
<name>A0ABU8NG79_9SPHI</name>
<evidence type="ECO:0000259" key="2">
    <source>
        <dbReference type="Pfam" id="PF19081"/>
    </source>
</evidence>
<dbReference type="InterPro" id="IPR044023">
    <property type="entry name" value="Ig_7"/>
</dbReference>
<dbReference type="InterPro" id="IPR003343">
    <property type="entry name" value="Big_2"/>
</dbReference>
<feature type="domain" description="BIG2" evidence="1">
    <location>
        <begin position="450"/>
        <end position="502"/>
    </location>
</feature>
<reference evidence="3 4" key="1">
    <citation type="submission" date="2024-03" db="EMBL/GenBank/DDBJ databases">
        <title>Sequence of Lycoming College Course Isolates.</title>
        <authorList>
            <person name="Plotts O."/>
            <person name="Newman J."/>
        </authorList>
    </citation>
    <scope>NUCLEOTIDE SEQUENCE [LARGE SCALE GENOMIC DNA]</scope>
    <source>
        <strain evidence="3 4">CJB-3</strain>
    </source>
</reference>
<sequence>MGLLLTVMLMVFGGEVKGQTSNIYATYVGPPPTNTGGSAGAGGNGGFGGSNGVIGSFTITGHSNINDADLTNFATLAPISGQGGGLLGSTGGTSSAYINLNFSGAILPKTGTSIIIKLTAGTLSGVQVQAYNGITALGSAQSFSSLPLKGTNEYVFITPADCNSIRITSTTSAGALLGGISTNSTNIYYAYILDPNCNPPVYTAIRKTTILDLGSAISNETNAIDGNLNTFSLFSNGLGVGTTLYQTVYFSQPSPTGSVATLTLSIPPAVISAGVLGYININTYNGATLVSNTSFSGLLLGTDLLTLLNSGGKTTISIAPPSAFDRVELSASSLLNLATSLNLYEVQITPPKPTFTAPGSTPAVIICSGTSVTLKPDAPDSGNELRWYDSLTSTTLLANTNTYTPTPSLTATKTYYVATARTNCNAESERVPIIVTVNPLPTVSAIIGNANICVGVGYTFTNTSEDPGVWSTNNSSVATVDGTGFVKGVSVGTASITYTITNTTTHCSNSTSFTVDVSPLPTISLGNIPAICKGTTAATLPYTAVSSGSLKYDIIWNTTSLTNVSGADLPTSPIQLSIPSNAPVGTYTGTFSIRNTTSNCTNSYPISLMINQSPVIIVITNPTACKGITNATLTYTSTYSPTSYSINWDSAAITDGFVNVSSDTPLPASNISIIVPTTANVTTYAGTISVKNANGCISPPVTFNMIIHPKPPLPQVNITSN</sequence>
<dbReference type="Gene3D" id="2.60.40.1080">
    <property type="match status" value="1"/>
</dbReference>
<accession>A0ABU8NG79</accession>
<dbReference type="Pfam" id="PF02368">
    <property type="entry name" value="Big_2"/>
    <property type="match status" value="1"/>
</dbReference>
<comment type="caution">
    <text evidence="3">The sequence shown here is derived from an EMBL/GenBank/DDBJ whole genome shotgun (WGS) entry which is preliminary data.</text>
</comment>
<dbReference type="EMBL" id="JBBEUB010000001">
    <property type="protein sequence ID" value="MEJ2901259.1"/>
    <property type="molecule type" value="Genomic_DNA"/>
</dbReference>
<evidence type="ECO:0000313" key="3">
    <source>
        <dbReference type="EMBL" id="MEJ2901259.1"/>
    </source>
</evidence>
<feature type="domain" description="Ig-like" evidence="2">
    <location>
        <begin position="357"/>
        <end position="439"/>
    </location>
</feature>